<dbReference type="eggNOG" id="COG1502">
    <property type="taxonomic scope" value="Bacteria"/>
</dbReference>
<evidence type="ECO:0000256" key="7">
    <source>
        <dbReference type="ARBA" id="ARBA00022989"/>
    </source>
</evidence>
<keyword evidence="2" id="KW-1003">Cell membrane</keyword>
<evidence type="ECO:0000256" key="3">
    <source>
        <dbReference type="ARBA" id="ARBA00022516"/>
    </source>
</evidence>
<evidence type="ECO:0000256" key="6">
    <source>
        <dbReference type="ARBA" id="ARBA00022737"/>
    </source>
</evidence>
<evidence type="ECO:0000256" key="2">
    <source>
        <dbReference type="ARBA" id="ARBA00022475"/>
    </source>
</evidence>
<dbReference type="InterPro" id="IPR001736">
    <property type="entry name" value="PLipase_D/transphosphatidylase"/>
</dbReference>
<feature type="domain" description="PLD phosphodiesterase" evidence="14">
    <location>
        <begin position="211"/>
        <end position="238"/>
    </location>
</feature>
<dbReference type="EC" id="2.7.8.-" evidence="12"/>
<name>A0A091AU88_9GAMM</name>
<dbReference type="InterPro" id="IPR027379">
    <property type="entry name" value="CLS_N"/>
</dbReference>
<proteinExistence type="predicted"/>
<dbReference type="GO" id="GO:0032049">
    <property type="term" value="P:cardiolipin biosynthetic process"/>
    <property type="evidence" value="ECO:0007669"/>
    <property type="project" value="UniProtKB-UniRule"/>
</dbReference>
<evidence type="ECO:0000256" key="12">
    <source>
        <dbReference type="NCBIfam" id="TIGR04265"/>
    </source>
</evidence>
<evidence type="ECO:0000256" key="8">
    <source>
        <dbReference type="ARBA" id="ARBA00023098"/>
    </source>
</evidence>
<keyword evidence="9 13" id="KW-0472">Membrane</keyword>
<evidence type="ECO:0000256" key="13">
    <source>
        <dbReference type="SAM" id="Phobius"/>
    </source>
</evidence>
<dbReference type="PANTHER" id="PTHR21248">
    <property type="entry name" value="CARDIOLIPIN SYNTHASE"/>
    <property type="match status" value="1"/>
</dbReference>
<evidence type="ECO:0000256" key="11">
    <source>
        <dbReference type="ARBA" id="ARBA00023264"/>
    </source>
</evidence>
<dbReference type="GO" id="GO:0005886">
    <property type="term" value="C:plasma membrane"/>
    <property type="evidence" value="ECO:0007669"/>
    <property type="project" value="UniProtKB-SubCell"/>
</dbReference>
<evidence type="ECO:0000313" key="15">
    <source>
        <dbReference type="EMBL" id="KFN43793.1"/>
    </source>
</evidence>
<keyword evidence="7 13" id="KW-1133">Transmembrane helix</keyword>
<dbReference type="PANTHER" id="PTHR21248:SF22">
    <property type="entry name" value="PHOSPHOLIPASE D"/>
    <property type="match status" value="1"/>
</dbReference>
<dbReference type="PROSITE" id="PS50035">
    <property type="entry name" value="PLD"/>
    <property type="match status" value="2"/>
</dbReference>
<feature type="transmembrane region" description="Helical" evidence="13">
    <location>
        <begin position="42"/>
        <end position="60"/>
    </location>
</feature>
<dbReference type="STRING" id="1121015.GCA_000420545_01963"/>
<dbReference type="SUPFAM" id="SSF56024">
    <property type="entry name" value="Phospholipase D/nuclease"/>
    <property type="match status" value="2"/>
</dbReference>
<dbReference type="CDD" id="cd09112">
    <property type="entry name" value="PLDc_CLS_2"/>
    <property type="match status" value="1"/>
</dbReference>
<gene>
    <name evidence="15" type="ORF">N789_07560</name>
</gene>
<evidence type="ECO:0000256" key="5">
    <source>
        <dbReference type="ARBA" id="ARBA00022692"/>
    </source>
</evidence>
<keyword evidence="4" id="KW-0808">Transferase</keyword>
<keyword evidence="10" id="KW-0594">Phospholipid biosynthesis</keyword>
<comment type="subcellular location">
    <subcellularLocation>
        <location evidence="1">Cell membrane</location>
        <topology evidence="1">Multi-pass membrane protein</topology>
    </subcellularLocation>
</comment>
<keyword evidence="8" id="KW-0443">Lipid metabolism</keyword>
<accession>A0A091AU88</accession>
<dbReference type="InterPro" id="IPR022924">
    <property type="entry name" value="Cardiolipin_synthase"/>
</dbReference>
<dbReference type="Proteomes" id="UP000029385">
    <property type="component" value="Unassembled WGS sequence"/>
</dbReference>
<dbReference type="SMART" id="SM00155">
    <property type="entry name" value="PLDc"/>
    <property type="match status" value="2"/>
</dbReference>
<dbReference type="GO" id="GO:0008808">
    <property type="term" value="F:cardiolipin synthase activity"/>
    <property type="evidence" value="ECO:0007669"/>
    <property type="project" value="UniProtKB-UniRule"/>
</dbReference>
<dbReference type="Pfam" id="PF13091">
    <property type="entry name" value="PLDc_2"/>
    <property type="match status" value="2"/>
</dbReference>
<sequence length="469" mass="52256">MSLADLWTPLSLILSLAWIGYLIVLAGWIILQKREPIATLSWLMSLALLPVLGLLIYHFFGPQRIHRQRVKRLRSRLLLGREETTARLDHSSPLMRLAQGSSGFPPSHCQRVQLLVDGGATFDALLAAIAQARHHVHLEYYIFEPDRTGTLVRDALIERARAGVQVRVLLDALGSGRIKNDFFAELRAAGGEVAFFHRLRLRLRGLWRPKLNLRSHRKIVVIDGAIGFTGGINITDDENERFTAGAYHDLHLRMDGEAVRWLQLAFLEDWTYACSRVPKDEGLWPAHDAGAIPAQVLPAGPDSPWETIHRVKIAAIGRAHTRVWLATPYFVPGEAARMALTSAALRGLDVRLLVPERSDSLLVSAAARSYFDDLIAAGVRVFEYPRMLHTKALLIDDDTCVLGSSNFDNRSFRLNFELCVLFEDTAVAADLEAVLSEDLGKAAEVPPQRPMSLLHRLIDAAARLVSPLL</sequence>
<keyword evidence="16" id="KW-1185">Reference proteome</keyword>
<keyword evidence="5 13" id="KW-0812">Transmembrane</keyword>
<organism evidence="15 16">
    <name type="scientific">Arenimonas oryziterrae DSM 21050 = YC6267</name>
    <dbReference type="NCBI Taxonomy" id="1121015"/>
    <lineage>
        <taxon>Bacteria</taxon>
        <taxon>Pseudomonadati</taxon>
        <taxon>Pseudomonadota</taxon>
        <taxon>Gammaproteobacteria</taxon>
        <taxon>Lysobacterales</taxon>
        <taxon>Lysobacteraceae</taxon>
        <taxon>Arenimonas</taxon>
    </lineage>
</organism>
<comment type="caution">
    <text evidence="15">The sequence shown here is derived from an EMBL/GenBank/DDBJ whole genome shotgun (WGS) entry which is preliminary data.</text>
</comment>
<dbReference type="AlphaFoldDB" id="A0A091AU88"/>
<evidence type="ECO:0000313" key="16">
    <source>
        <dbReference type="Proteomes" id="UP000029385"/>
    </source>
</evidence>
<evidence type="ECO:0000256" key="9">
    <source>
        <dbReference type="ARBA" id="ARBA00023136"/>
    </source>
</evidence>
<evidence type="ECO:0000259" key="14">
    <source>
        <dbReference type="PROSITE" id="PS50035"/>
    </source>
</evidence>
<dbReference type="EMBL" id="AVCI01000004">
    <property type="protein sequence ID" value="KFN43793.1"/>
    <property type="molecule type" value="Genomic_DNA"/>
</dbReference>
<evidence type="ECO:0000256" key="1">
    <source>
        <dbReference type="ARBA" id="ARBA00004651"/>
    </source>
</evidence>
<dbReference type="Gene3D" id="3.30.870.10">
    <property type="entry name" value="Endonuclease Chain A"/>
    <property type="match status" value="2"/>
</dbReference>
<evidence type="ECO:0000256" key="4">
    <source>
        <dbReference type="ARBA" id="ARBA00022679"/>
    </source>
</evidence>
<dbReference type="InterPro" id="IPR025202">
    <property type="entry name" value="PLD-like_dom"/>
</dbReference>
<keyword evidence="3" id="KW-0444">Lipid biosynthesis</keyword>
<protein>
    <recommendedName>
        <fullName evidence="12">Cardiolipin synthase</fullName>
        <ecNumber evidence="12">2.7.8.-</ecNumber>
    </recommendedName>
</protein>
<evidence type="ECO:0000256" key="10">
    <source>
        <dbReference type="ARBA" id="ARBA00023209"/>
    </source>
</evidence>
<dbReference type="NCBIfam" id="TIGR04265">
    <property type="entry name" value="bac_cardiolipin"/>
    <property type="match status" value="1"/>
</dbReference>
<reference evidence="15 16" key="1">
    <citation type="submission" date="2013-09" db="EMBL/GenBank/DDBJ databases">
        <title>Genome sequencing of Arenimonas oryziterrae.</title>
        <authorList>
            <person name="Chen F."/>
            <person name="Wang G."/>
        </authorList>
    </citation>
    <scope>NUCLEOTIDE SEQUENCE [LARGE SCALE GENOMIC DNA]</scope>
    <source>
        <strain evidence="15 16">YC6267</strain>
    </source>
</reference>
<keyword evidence="6" id="KW-0677">Repeat</keyword>
<dbReference type="Pfam" id="PF13396">
    <property type="entry name" value="PLDc_N"/>
    <property type="match status" value="1"/>
</dbReference>
<dbReference type="PATRIC" id="fig|1121015.4.peg.1002"/>
<keyword evidence="11" id="KW-1208">Phospholipid metabolism</keyword>
<feature type="domain" description="PLD phosphodiesterase" evidence="14">
    <location>
        <begin position="384"/>
        <end position="411"/>
    </location>
</feature>
<dbReference type="CDD" id="cd09110">
    <property type="entry name" value="PLDc_CLS_1"/>
    <property type="match status" value="1"/>
</dbReference>
<feature type="transmembrane region" description="Helical" evidence="13">
    <location>
        <begin position="6"/>
        <end position="30"/>
    </location>
</feature>
<dbReference type="OrthoDB" id="9762009at2"/>
<dbReference type="RefSeq" id="WP_022969579.1">
    <property type="nucleotide sequence ID" value="NZ_ATVD01000003.1"/>
</dbReference>